<dbReference type="GeneID" id="63186511"/>
<sequence>MSRKRDPVEAASDESTDLYDVSTWEPRSRLDRVSNSVYNVIRYGLQGIVLLVAVAITIALLVQPAVLVLEEGSVAVAVFFGLSVVPAALLAALIWYSDVTTQEPLGLLVATFVLAILFATFAAVVNSLVGPSIRAVPVVGSILFFYLIVGPVEEGVKLLAVRFFAYRSDAFDAVIDGAVYGAVAGLGFAAIENTIYIGSTIAQADVGTLTAATGITTVRALVGPGHVIYSAIAGYYLGLAKFNPGRGGPIVVKGLLIAAFIHGTYNVTVGIVPSVVTELTPIPFGAAFIGYVVLFDAVIFAFLYRKIARYRRVYRAVRDDTGSDPRSELTEFDPPQR</sequence>
<feature type="transmembrane region" description="Helical" evidence="1">
    <location>
        <begin position="250"/>
        <end position="276"/>
    </location>
</feature>
<dbReference type="Proteomes" id="UP000663203">
    <property type="component" value="Chromosome"/>
</dbReference>
<organism evidence="2 3">
    <name type="scientific">Haloterrigena alkaliphila</name>
    <dbReference type="NCBI Taxonomy" id="2816475"/>
    <lineage>
        <taxon>Archaea</taxon>
        <taxon>Methanobacteriati</taxon>
        <taxon>Methanobacteriota</taxon>
        <taxon>Stenosarchaea group</taxon>
        <taxon>Halobacteria</taxon>
        <taxon>Halobacteriales</taxon>
        <taxon>Natrialbaceae</taxon>
        <taxon>Haloterrigena</taxon>
    </lineage>
</organism>
<dbReference type="Pfam" id="PF13367">
    <property type="entry name" value="PrsW-protease"/>
    <property type="match status" value="1"/>
</dbReference>
<dbReference type="GO" id="GO:0008237">
    <property type="term" value="F:metallopeptidase activity"/>
    <property type="evidence" value="ECO:0007669"/>
    <property type="project" value="UniProtKB-KW"/>
</dbReference>
<keyword evidence="2" id="KW-0645">Protease</keyword>
<feature type="transmembrane region" description="Helical" evidence="1">
    <location>
        <begin position="170"/>
        <end position="191"/>
    </location>
</feature>
<feature type="transmembrane region" description="Helical" evidence="1">
    <location>
        <begin position="282"/>
        <end position="304"/>
    </location>
</feature>
<dbReference type="PANTHER" id="PTHR36844">
    <property type="entry name" value="PROTEASE PRSW"/>
    <property type="match status" value="1"/>
</dbReference>
<accession>A0A8A2VDQ1</accession>
<feature type="transmembrane region" description="Helical" evidence="1">
    <location>
        <begin position="211"/>
        <end position="238"/>
    </location>
</feature>
<keyword evidence="1" id="KW-0812">Transmembrane</keyword>
<evidence type="ECO:0000256" key="1">
    <source>
        <dbReference type="SAM" id="Phobius"/>
    </source>
</evidence>
<keyword evidence="1" id="KW-0472">Membrane</keyword>
<feature type="transmembrane region" description="Helical" evidence="1">
    <location>
        <begin position="74"/>
        <end position="96"/>
    </location>
</feature>
<evidence type="ECO:0000313" key="2">
    <source>
        <dbReference type="EMBL" id="QSX00204.1"/>
    </source>
</evidence>
<dbReference type="PANTHER" id="PTHR36844:SF1">
    <property type="entry name" value="PROTEASE PRSW"/>
    <property type="match status" value="1"/>
</dbReference>
<dbReference type="AlphaFoldDB" id="A0A8A2VDQ1"/>
<dbReference type="EMBL" id="CP071462">
    <property type="protein sequence ID" value="QSX00204.1"/>
    <property type="molecule type" value="Genomic_DNA"/>
</dbReference>
<keyword evidence="2" id="KW-0482">Metalloprotease</keyword>
<proteinExistence type="predicted"/>
<dbReference type="RefSeq" id="WP_207289924.1">
    <property type="nucleotide sequence ID" value="NZ_CP071462.1"/>
</dbReference>
<keyword evidence="2" id="KW-0378">Hydrolase</keyword>
<protein>
    <submittedName>
        <fullName evidence="2">PrsW family intramembrane metalloprotease</fullName>
    </submittedName>
</protein>
<reference evidence="2 3" key="1">
    <citation type="submission" date="2021-03" db="EMBL/GenBank/DDBJ databases">
        <title>Haloterrigena longa sp. nov. and Haloterrigena limicola sp. nov., extremely halophilic archaea isolated from a salt lake.</title>
        <authorList>
            <person name="Henglin C."/>
        </authorList>
    </citation>
    <scope>NUCLEOTIDE SEQUENCE [LARGE SCALE GENOMIC DNA]</scope>
    <source>
        <strain evidence="2 3">KZCA68</strain>
    </source>
</reference>
<keyword evidence="1" id="KW-1133">Transmembrane helix</keyword>
<feature type="transmembrane region" description="Helical" evidence="1">
    <location>
        <begin position="40"/>
        <end position="62"/>
    </location>
</feature>
<evidence type="ECO:0000313" key="3">
    <source>
        <dbReference type="Proteomes" id="UP000663203"/>
    </source>
</evidence>
<keyword evidence="3" id="KW-1185">Reference proteome</keyword>
<feature type="transmembrane region" description="Helical" evidence="1">
    <location>
        <begin position="105"/>
        <end position="125"/>
    </location>
</feature>
<gene>
    <name evidence="2" type="ORF">J0X25_04360</name>
</gene>
<dbReference type="InterPro" id="IPR026898">
    <property type="entry name" value="PrsW"/>
</dbReference>
<feature type="transmembrane region" description="Helical" evidence="1">
    <location>
        <begin position="131"/>
        <end position="149"/>
    </location>
</feature>
<name>A0A8A2VDQ1_9EURY</name>
<dbReference type="KEGG" id="hakz:J0X25_04360"/>